<proteinExistence type="predicted"/>
<dbReference type="Proteomes" id="UP000663828">
    <property type="component" value="Unassembled WGS sequence"/>
</dbReference>
<dbReference type="PROSITE" id="PS50181">
    <property type="entry name" value="FBOX"/>
    <property type="match status" value="1"/>
</dbReference>
<accession>A0A815LFK7</accession>
<evidence type="ECO:0000313" key="3">
    <source>
        <dbReference type="Proteomes" id="UP000663828"/>
    </source>
</evidence>
<evidence type="ECO:0000313" key="2">
    <source>
        <dbReference type="EMBL" id="CAF1405417.1"/>
    </source>
</evidence>
<feature type="domain" description="F-box" evidence="1">
    <location>
        <begin position="3"/>
        <end position="50"/>
    </location>
</feature>
<gene>
    <name evidence="2" type="ORF">XAT740_LOCUS34379</name>
</gene>
<dbReference type="InterPro" id="IPR001810">
    <property type="entry name" value="F-box_dom"/>
</dbReference>
<protein>
    <recommendedName>
        <fullName evidence="1">F-box domain-containing protein</fullName>
    </recommendedName>
</protein>
<dbReference type="EMBL" id="CAJNOR010003353">
    <property type="protein sequence ID" value="CAF1405417.1"/>
    <property type="molecule type" value="Genomic_DNA"/>
</dbReference>
<evidence type="ECO:0000259" key="1">
    <source>
        <dbReference type="PROSITE" id="PS50181"/>
    </source>
</evidence>
<dbReference type="Gene3D" id="3.80.10.10">
    <property type="entry name" value="Ribonuclease Inhibitor"/>
    <property type="match status" value="1"/>
</dbReference>
<reference evidence="2" key="1">
    <citation type="submission" date="2021-02" db="EMBL/GenBank/DDBJ databases">
        <authorList>
            <person name="Nowell W R."/>
        </authorList>
    </citation>
    <scope>NUCLEOTIDE SEQUENCE</scope>
</reference>
<sequence length="612" mass="71599">MSTMCFDHLPNEIILIITHYLSHNDILHCFFLLNSRFRQLILNHHSYTSLQLPTTNSSTWQRILSLLASHIQSLTIVNYHLIFPLDHFPNLTSLVLSSPHGFSNEQFSSIIESGCFSRLRSLHIKDAVVRKLSYKYKELDSEQMLFGKVFSDGNNLEVFEYVNEVETLERRRFTGLTWNVHIRSLKIRLEVLQNVFHFLLYTPNLRSLHIRAPFPSESTFPNNLEEFSGIALEEFLFYTDSTLLPRNATLFDRIHLHVLIHTIQIFSSTLVTLSLRCSYCALVDIAEHEKHILLNGYELENELLKSMIELKNFHLYVETYKDEYSLPTIISTFRSQFWLDHNWIINGHHVANAICLYSLPFPFSELPAVQNFDKIIINHRERSTFKSRLWSNITSLGIYVVNQTNTTGLFRFVKLNLPKVKSLQFFGLRRLESCTESDHLIFAEKLNAIDVTLYHVTTIQFELIQMEHLKAKFFHKFPRFNRLVLKATDLPPINHELAEVFNKQLQRLDVTESVNLATINHQYLPNLEYLQLTLTYVRGSQKVKQLCTRIENFLRNLPKLQCLALFSLFDGYGPLLPLQSSIADLLQTEIVDKFEVQQSSHYQRFVRKTNQI</sequence>
<dbReference type="AlphaFoldDB" id="A0A815LFK7"/>
<comment type="caution">
    <text evidence="2">The sequence shown here is derived from an EMBL/GenBank/DDBJ whole genome shotgun (WGS) entry which is preliminary data.</text>
</comment>
<keyword evidence="3" id="KW-1185">Reference proteome</keyword>
<dbReference type="InterPro" id="IPR032675">
    <property type="entry name" value="LRR_dom_sf"/>
</dbReference>
<organism evidence="2 3">
    <name type="scientific">Adineta ricciae</name>
    <name type="common">Rotifer</name>
    <dbReference type="NCBI Taxonomy" id="249248"/>
    <lineage>
        <taxon>Eukaryota</taxon>
        <taxon>Metazoa</taxon>
        <taxon>Spiralia</taxon>
        <taxon>Gnathifera</taxon>
        <taxon>Rotifera</taxon>
        <taxon>Eurotatoria</taxon>
        <taxon>Bdelloidea</taxon>
        <taxon>Adinetida</taxon>
        <taxon>Adinetidae</taxon>
        <taxon>Adineta</taxon>
    </lineage>
</organism>
<name>A0A815LFK7_ADIRI</name>